<dbReference type="OrthoDB" id="5209158at2759"/>
<name>A0A1L7XTK0_9HELO</name>
<feature type="region of interest" description="Disordered" evidence="1">
    <location>
        <begin position="55"/>
        <end position="99"/>
    </location>
</feature>
<organism evidence="2 3">
    <name type="scientific">Phialocephala subalpina</name>
    <dbReference type="NCBI Taxonomy" id="576137"/>
    <lineage>
        <taxon>Eukaryota</taxon>
        <taxon>Fungi</taxon>
        <taxon>Dikarya</taxon>
        <taxon>Ascomycota</taxon>
        <taxon>Pezizomycotina</taxon>
        <taxon>Leotiomycetes</taxon>
        <taxon>Helotiales</taxon>
        <taxon>Mollisiaceae</taxon>
        <taxon>Phialocephala</taxon>
        <taxon>Phialocephala fortinii species complex</taxon>
    </lineage>
</organism>
<evidence type="ECO:0000313" key="2">
    <source>
        <dbReference type="EMBL" id="CZR68373.1"/>
    </source>
</evidence>
<sequence length="205" mass="22230">MFNLLRQALTSRTGASTIHYDDSDGLQLRTRSSYKHHKKTALGFTVTVMNHHVQDAGERKTNGAGSKNTGFPEPFSEDRNTTLPHPDADTSPNATIEAPDDLTRTHSRSSFLHRNGRHHSGHHLFGRHDSLDKMYANITYADDDACKDHPEGPGPGDVDGKGEGNGLGVNGVAESRPQSQGSQGSQGEKGGEKKKGILKKLAVRK</sequence>
<gene>
    <name evidence="2" type="ORF">PAC_18272</name>
</gene>
<dbReference type="AlphaFoldDB" id="A0A1L7XTK0"/>
<feature type="compositionally biased region" description="Basic residues" evidence="1">
    <location>
        <begin position="196"/>
        <end position="205"/>
    </location>
</feature>
<keyword evidence="3" id="KW-1185">Reference proteome</keyword>
<evidence type="ECO:0000256" key="1">
    <source>
        <dbReference type="SAM" id="MobiDB-lite"/>
    </source>
</evidence>
<protein>
    <submittedName>
        <fullName evidence="2">Uncharacterized protein</fullName>
    </submittedName>
</protein>
<feature type="region of interest" description="Disordered" evidence="1">
    <location>
        <begin position="145"/>
        <end position="205"/>
    </location>
</feature>
<evidence type="ECO:0000313" key="3">
    <source>
        <dbReference type="Proteomes" id="UP000184330"/>
    </source>
</evidence>
<accession>A0A1L7XTK0</accession>
<reference evidence="2 3" key="1">
    <citation type="submission" date="2016-03" db="EMBL/GenBank/DDBJ databases">
        <authorList>
            <person name="Ploux O."/>
        </authorList>
    </citation>
    <scope>NUCLEOTIDE SEQUENCE [LARGE SCALE GENOMIC DNA]</scope>
    <source>
        <strain evidence="2 3">UAMH 11012</strain>
    </source>
</reference>
<dbReference type="Proteomes" id="UP000184330">
    <property type="component" value="Unassembled WGS sequence"/>
</dbReference>
<dbReference type="EMBL" id="FJOG01000054">
    <property type="protein sequence ID" value="CZR68373.1"/>
    <property type="molecule type" value="Genomic_DNA"/>
</dbReference>
<proteinExistence type="predicted"/>